<dbReference type="GO" id="GO:0008168">
    <property type="term" value="F:methyltransferase activity"/>
    <property type="evidence" value="ECO:0007669"/>
    <property type="project" value="UniProtKB-KW"/>
</dbReference>
<name>A0A420XRY2_9ACTN</name>
<keyword evidence="4" id="KW-1185">Reference proteome</keyword>
<dbReference type="InterPro" id="IPR029063">
    <property type="entry name" value="SAM-dependent_MTases_sf"/>
</dbReference>
<sequence length="312" mass="32780">MTRGAPAPDRRPAGGRARTTPPALQPGTHQLTWSTAELLRDLDVDNGWVLLIDGVPSSYVDLDAPTHLGFEYMAWIAGILDSLAPAGAPLDTVHVGGGACSMARYVAATRPKSRQLVLELDPKLIELSRDLLSLRRTPLLRTKARDGREGLRKEPAASADVVVRDAFDGLAVPAHLTTTGFLAEAKRVLRPGGAYVANLSGRAPFVEARREAATALHSFAHVTLHSEPSVLRGRRNGNVIITASDAPLPLDALLRRAAGGAAQARVLVGDRLTDFVGTAAPYEDPPAPTEGAGLADHEGGPGGVVDADDHVG</sequence>
<dbReference type="Proteomes" id="UP000281955">
    <property type="component" value="Unassembled WGS sequence"/>
</dbReference>
<dbReference type="OrthoDB" id="8221452at2"/>
<reference evidence="3 4" key="1">
    <citation type="submission" date="2018-10" db="EMBL/GenBank/DDBJ databases">
        <title>Genomic Encyclopedia of Archaeal and Bacterial Type Strains, Phase II (KMG-II): from individual species to whole genera.</title>
        <authorList>
            <person name="Goeker M."/>
        </authorList>
    </citation>
    <scope>NUCLEOTIDE SEQUENCE [LARGE SCALE GENOMIC DNA]</scope>
    <source>
        <strain evidence="3 4">RP-AC37</strain>
    </source>
</reference>
<evidence type="ECO:0000256" key="2">
    <source>
        <dbReference type="SAM" id="MobiDB-lite"/>
    </source>
</evidence>
<keyword evidence="3" id="KW-0489">Methyltransferase</keyword>
<dbReference type="CDD" id="cd02440">
    <property type="entry name" value="AdoMet_MTases"/>
    <property type="match status" value="1"/>
</dbReference>
<dbReference type="PANTHER" id="PTHR43317">
    <property type="entry name" value="THERMOSPERMINE SYNTHASE ACAULIS5"/>
    <property type="match status" value="1"/>
</dbReference>
<dbReference type="InParanoid" id="A0A420XRY2"/>
<dbReference type="PANTHER" id="PTHR43317:SF1">
    <property type="entry name" value="THERMOSPERMINE SYNTHASE ACAULIS5"/>
    <property type="match status" value="1"/>
</dbReference>
<feature type="region of interest" description="Disordered" evidence="2">
    <location>
        <begin position="1"/>
        <end position="28"/>
    </location>
</feature>
<evidence type="ECO:0000313" key="4">
    <source>
        <dbReference type="Proteomes" id="UP000281955"/>
    </source>
</evidence>
<dbReference type="SUPFAM" id="SSF53335">
    <property type="entry name" value="S-adenosyl-L-methionine-dependent methyltransferases"/>
    <property type="match status" value="1"/>
</dbReference>
<keyword evidence="3" id="KW-0808">Transferase</keyword>
<dbReference type="Gene3D" id="3.40.50.150">
    <property type="entry name" value="Vaccinia Virus protein VP39"/>
    <property type="match status" value="1"/>
</dbReference>
<organism evidence="3 4">
    <name type="scientific">Motilibacter peucedani</name>
    <dbReference type="NCBI Taxonomy" id="598650"/>
    <lineage>
        <taxon>Bacteria</taxon>
        <taxon>Bacillati</taxon>
        <taxon>Actinomycetota</taxon>
        <taxon>Actinomycetes</taxon>
        <taxon>Motilibacterales</taxon>
        <taxon>Motilibacteraceae</taxon>
        <taxon>Motilibacter</taxon>
    </lineage>
</organism>
<dbReference type="RefSeq" id="WP_121192586.1">
    <property type="nucleotide sequence ID" value="NZ_RBWV01000010.1"/>
</dbReference>
<dbReference type="AlphaFoldDB" id="A0A420XRY2"/>
<comment type="caution">
    <text evidence="3">The sequence shown here is derived from an EMBL/GenBank/DDBJ whole genome shotgun (WGS) entry which is preliminary data.</text>
</comment>
<dbReference type="GO" id="GO:0006596">
    <property type="term" value="P:polyamine biosynthetic process"/>
    <property type="evidence" value="ECO:0007669"/>
    <property type="project" value="UniProtKB-KW"/>
</dbReference>
<evidence type="ECO:0000313" key="3">
    <source>
        <dbReference type="EMBL" id="RKS77561.1"/>
    </source>
</evidence>
<accession>A0A420XRY2</accession>
<dbReference type="EMBL" id="RBWV01000010">
    <property type="protein sequence ID" value="RKS77561.1"/>
    <property type="molecule type" value="Genomic_DNA"/>
</dbReference>
<feature type="region of interest" description="Disordered" evidence="2">
    <location>
        <begin position="279"/>
        <end position="312"/>
    </location>
</feature>
<proteinExistence type="predicted"/>
<evidence type="ECO:0000256" key="1">
    <source>
        <dbReference type="ARBA" id="ARBA00023115"/>
    </source>
</evidence>
<dbReference type="GO" id="GO:0032259">
    <property type="term" value="P:methylation"/>
    <property type="evidence" value="ECO:0007669"/>
    <property type="project" value="UniProtKB-KW"/>
</dbReference>
<gene>
    <name evidence="3" type="ORF">CLV35_1250</name>
</gene>
<dbReference type="NCBIfam" id="NF037959">
    <property type="entry name" value="MFS_SpdSyn"/>
    <property type="match status" value="1"/>
</dbReference>
<keyword evidence="1" id="KW-0620">Polyamine biosynthesis</keyword>
<protein>
    <submittedName>
        <fullName evidence="3">Methyltransferase family protein</fullName>
    </submittedName>
</protein>